<dbReference type="PANTHER" id="PTHR22930">
    <property type="match status" value="1"/>
</dbReference>
<dbReference type="GO" id="GO:0005634">
    <property type="term" value="C:nucleus"/>
    <property type="evidence" value="ECO:0007669"/>
    <property type="project" value="UniProtKB-SubCell"/>
</dbReference>
<evidence type="ECO:0000256" key="7">
    <source>
        <dbReference type="ARBA" id="ARBA00023242"/>
    </source>
</evidence>
<dbReference type="AlphaFoldDB" id="A0AAN7QB55"/>
<comment type="subcellular location">
    <subcellularLocation>
        <location evidence="2">Nucleus</location>
    </subcellularLocation>
</comment>
<reference evidence="10" key="1">
    <citation type="submission" date="2023-01" db="EMBL/GenBank/DDBJ databases">
        <title>Key to firefly adult light organ development and bioluminescence: homeobox transcription factors regulate luciferase expression and transportation to peroxisome.</title>
        <authorList>
            <person name="Fu X."/>
        </authorList>
    </citation>
    <scope>NUCLEOTIDE SEQUENCE [LARGE SCALE GENOMIC DNA]</scope>
</reference>
<dbReference type="PANTHER" id="PTHR22930:SF289">
    <property type="entry name" value="DDE TNP4 DOMAIN-CONTAINING PROTEIN-RELATED"/>
    <property type="match status" value="1"/>
</dbReference>
<evidence type="ECO:0000259" key="8">
    <source>
        <dbReference type="Pfam" id="PF13359"/>
    </source>
</evidence>
<dbReference type="GO" id="GO:0004518">
    <property type="term" value="F:nuclease activity"/>
    <property type="evidence" value="ECO:0007669"/>
    <property type="project" value="UniProtKB-KW"/>
</dbReference>
<comment type="cofactor">
    <cofactor evidence="1">
        <name>a divalent metal cation</name>
        <dbReference type="ChEBI" id="CHEBI:60240"/>
    </cofactor>
</comment>
<dbReference type="InterPro" id="IPR045249">
    <property type="entry name" value="HARBI1-like"/>
</dbReference>
<dbReference type="GO" id="GO:0046872">
    <property type="term" value="F:metal ion binding"/>
    <property type="evidence" value="ECO:0007669"/>
    <property type="project" value="UniProtKB-KW"/>
</dbReference>
<evidence type="ECO:0000256" key="6">
    <source>
        <dbReference type="ARBA" id="ARBA00022801"/>
    </source>
</evidence>
<organism evidence="9 10">
    <name type="scientific">Aquatica leii</name>
    <dbReference type="NCBI Taxonomy" id="1421715"/>
    <lineage>
        <taxon>Eukaryota</taxon>
        <taxon>Metazoa</taxon>
        <taxon>Ecdysozoa</taxon>
        <taxon>Arthropoda</taxon>
        <taxon>Hexapoda</taxon>
        <taxon>Insecta</taxon>
        <taxon>Pterygota</taxon>
        <taxon>Neoptera</taxon>
        <taxon>Endopterygota</taxon>
        <taxon>Coleoptera</taxon>
        <taxon>Polyphaga</taxon>
        <taxon>Elateriformia</taxon>
        <taxon>Elateroidea</taxon>
        <taxon>Lampyridae</taxon>
        <taxon>Luciolinae</taxon>
        <taxon>Aquatica</taxon>
    </lineage>
</organism>
<dbReference type="Proteomes" id="UP001353858">
    <property type="component" value="Unassembled WGS sequence"/>
</dbReference>
<evidence type="ECO:0000256" key="3">
    <source>
        <dbReference type="ARBA" id="ARBA00006958"/>
    </source>
</evidence>
<feature type="domain" description="DDE Tnp4" evidence="8">
    <location>
        <begin position="122"/>
        <end position="272"/>
    </location>
</feature>
<evidence type="ECO:0000313" key="10">
    <source>
        <dbReference type="Proteomes" id="UP001353858"/>
    </source>
</evidence>
<gene>
    <name evidence="9" type="ORF">RN001_002506</name>
</gene>
<proteinExistence type="inferred from homology"/>
<dbReference type="Pfam" id="PF13359">
    <property type="entry name" value="DDE_Tnp_4"/>
    <property type="match status" value="1"/>
</dbReference>
<evidence type="ECO:0000256" key="1">
    <source>
        <dbReference type="ARBA" id="ARBA00001968"/>
    </source>
</evidence>
<sequence length="318" mass="35857">MEFDSSSSSSDDEVFDLLGAVDRVKVFRARPNPFEKYSRAEFRARYRFSPETIFLIGAFQILVGDDYGIHKSTVSRVIEKVSECLAELRPNFVKMPESNAEKVKVKQGFYAIGNFPNVIGCVDGSHIPIESPGGDNAELFRNRKSFFSINVQAVCDSSLFIRDIVVRWPGSTHDSTIWNSSLVGARFEAGDFQGSFILGDSAYRCTSYCMTPLLNPETQSEIAYNKSHIKTRNCIERCFGVWKRRFPCLYLGLRTKLETSLTIIVATSVLHNIAVKENDPSDDFEEDHNIPAMDVEMLQGVNEENGNVRRGLIETAFR</sequence>
<evidence type="ECO:0000256" key="4">
    <source>
        <dbReference type="ARBA" id="ARBA00022722"/>
    </source>
</evidence>
<dbReference type="InterPro" id="IPR027806">
    <property type="entry name" value="HARBI1_dom"/>
</dbReference>
<protein>
    <recommendedName>
        <fullName evidence="8">DDE Tnp4 domain-containing protein</fullName>
    </recommendedName>
</protein>
<evidence type="ECO:0000256" key="2">
    <source>
        <dbReference type="ARBA" id="ARBA00004123"/>
    </source>
</evidence>
<name>A0AAN7QB55_9COLE</name>
<keyword evidence="5" id="KW-0479">Metal-binding</keyword>
<comment type="caution">
    <text evidence="9">The sequence shown here is derived from an EMBL/GenBank/DDBJ whole genome shotgun (WGS) entry which is preliminary data.</text>
</comment>
<evidence type="ECO:0000256" key="5">
    <source>
        <dbReference type="ARBA" id="ARBA00022723"/>
    </source>
</evidence>
<evidence type="ECO:0000313" key="9">
    <source>
        <dbReference type="EMBL" id="KAK4886235.1"/>
    </source>
</evidence>
<keyword evidence="4" id="KW-0540">Nuclease</keyword>
<dbReference type="GO" id="GO:0016787">
    <property type="term" value="F:hydrolase activity"/>
    <property type="evidence" value="ECO:0007669"/>
    <property type="project" value="UniProtKB-KW"/>
</dbReference>
<keyword evidence="10" id="KW-1185">Reference proteome</keyword>
<keyword evidence="7" id="KW-0539">Nucleus</keyword>
<keyword evidence="6" id="KW-0378">Hydrolase</keyword>
<comment type="similarity">
    <text evidence="3">Belongs to the HARBI1 family.</text>
</comment>
<dbReference type="EMBL" id="JARPUR010000001">
    <property type="protein sequence ID" value="KAK4886235.1"/>
    <property type="molecule type" value="Genomic_DNA"/>
</dbReference>
<accession>A0AAN7QB55</accession>